<evidence type="ECO:0000313" key="10">
    <source>
        <dbReference type="Proteomes" id="UP000193077"/>
    </source>
</evidence>
<evidence type="ECO:0000259" key="8">
    <source>
        <dbReference type="PROSITE" id="PS50928"/>
    </source>
</evidence>
<name>A0A1Y5T516_9RHOB</name>
<dbReference type="InterPro" id="IPR000515">
    <property type="entry name" value="MetI-like"/>
</dbReference>
<feature type="domain" description="ABC transmembrane type-1" evidence="8">
    <location>
        <begin position="95"/>
        <end position="300"/>
    </location>
</feature>
<evidence type="ECO:0000256" key="4">
    <source>
        <dbReference type="ARBA" id="ARBA00022692"/>
    </source>
</evidence>
<sequence length="316" mass="34537">MTSLFLRRMGFAAFTIAFVSMVMFAAVEALPGNVCTSFLQRFAQGPRLERCIEQQGLDRSAVVRYGDWISAAVQGDFGYSLKKRKPINELIWDRFRNTMILGGIAALLAIPFAILLGIAAGVRRDKPLDLSLSGAAMLAMTIPEFVTATALIYVFAITLQWFPAVTIVPPGASFAQMLPNIVLPVLVLSAVLIAHIMRMVRASVIDAMSSDYVQMARLKGVPERQIIRRHAVPNAMIPALNVIALTIAWLLAGVVVVEKVFNYPGLGTLMIEAIHDRDLPLVQSIALIFSAIYVAVNLIADLAALALDPRQRRKGH</sequence>
<keyword evidence="5 7" id="KW-1133">Transmembrane helix</keyword>
<feature type="transmembrane region" description="Helical" evidence="7">
    <location>
        <begin position="99"/>
        <end position="122"/>
    </location>
</feature>
<evidence type="ECO:0000313" key="9">
    <source>
        <dbReference type="EMBL" id="SLN52493.1"/>
    </source>
</evidence>
<dbReference type="PANTHER" id="PTHR43163:SF3">
    <property type="entry name" value="PEPTIDE ABC TRANSPORTER PERMEASE PROTEIN"/>
    <property type="match status" value="1"/>
</dbReference>
<keyword evidence="10" id="KW-1185">Reference proteome</keyword>
<proteinExistence type="inferred from homology"/>
<dbReference type="PANTHER" id="PTHR43163">
    <property type="entry name" value="DIPEPTIDE TRANSPORT SYSTEM PERMEASE PROTEIN DPPB-RELATED"/>
    <property type="match status" value="1"/>
</dbReference>
<dbReference type="Pfam" id="PF00528">
    <property type="entry name" value="BPD_transp_1"/>
    <property type="match status" value="1"/>
</dbReference>
<evidence type="ECO:0000256" key="2">
    <source>
        <dbReference type="ARBA" id="ARBA00022448"/>
    </source>
</evidence>
<dbReference type="PROSITE" id="PS50928">
    <property type="entry name" value="ABC_TM1"/>
    <property type="match status" value="1"/>
</dbReference>
<evidence type="ECO:0000256" key="3">
    <source>
        <dbReference type="ARBA" id="ARBA00022475"/>
    </source>
</evidence>
<dbReference type="OrthoDB" id="9807402at2"/>
<evidence type="ECO:0000256" key="7">
    <source>
        <dbReference type="RuleBase" id="RU363032"/>
    </source>
</evidence>
<organism evidence="9 10">
    <name type="scientific">Falsiruegeria litorea R37</name>
    <dbReference type="NCBI Taxonomy" id="1200284"/>
    <lineage>
        <taxon>Bacteria</taxon>
        <taxon>Pseudomonadati</taxon>
        <taxon>Pseudomonadota</taxon>
        <taxon>Alphaproteobacteria</taxon>
        <taxon>Rhodobacterales</taxon>
        <taxon>Roseobacteraceae</taxon>
        <taxon>Falsiruegeria</taxon>
    </lineage>
</organism>
<dbReference type="EMBL" id="FWFO01000002">
    <property type="protein sequence ID" value="SLN52493.1"/>
    <property type="molecule type" value="Genomic_DNA"/>
</dbReference>
<comment type="subcellular location">
    <subcellularLocation>
        <location evidence="1 7">Cell membrane</location>
        <topology evidence="1 7">Multi-pass membrane protein</topology>
    </subcellularLocation>
</comment>
<accession>A0A1Y5T516</accession>
<keyword evidence="2 7" id="KW-0813">Transport</keyword>
<keyword evidence="6 7" id="KW-0472">Membrane</keyword>
<dbReference type="Gene3D" id="1.10.3720.10">
    <property type="entry name" value="MetI-like"/>
    <property type="match status" value="1"/>
</dbReference>
<dbReference type="GO" id="GO:0005886">
    <property type="term" value="C:plasma membrane"/>
    <property type="evidence" value="ECO:0007669"/>
    <property type="project" value="UniProtKB-SubCell"/>
</dbReference>
<dbReference type="GO" id="GO:0055085">
    <property type="term" value="P:transmembrane transport"/>
    <property type="evidence" value="ECO:0007669"/>
    <property type="project" value="InterPro"/>
</dbReference>
<evidence type="ECO:0000256" key="6">
    <source>
        <dbReference type="ARBA" id="ARBA00023136"/>
    </source>
</evidence>
<feature type="transmembrane region" description="Helical" evidence="7">
    <location>
        <begin position="235"/>
        <end position="257"/>
    </location>
</feature>
<gene>
    <name evidence="9" type="primary">gsiC_9</name>
    <name evidence="9" type="ORF">TRL7639_02759</name>
</gene>
<dbReference type="CDD" id="cd06261">
    <property type="entry name" value="TM_PBP2"/>
    <property type="match status" value="1"/>
</dbReference>
<dbReference type="AlphaFoldDB" id="A0A1Y5T516"/>
<feature type="transmembrane region" description="Helical" evidence="7">
    <location>
        <begin position="285"/>
        <end position="307"/>
    </location>
</feature>
<feature type="transmembrane region" description="Helical" evidence="7">
    <location>
        <begin position="181"/>
        <end position="200"/>
    </location>
</feature>
<evidence type="ECO:0000256" key="1">
    <source>
        <dbReference type="ARBA" id="ARBA00004651"/>
    </source>
</evidence>
<dbReference type="SUPFAM" id="SSF161098">
    <property type="entry name" value="MetI-like"/>
    <property type="match status" value="1"/>
</dbReference>
<comment type="similarity">
    <text evidence="7">Belongs to the binding-protein-dependent transport system permease family.</text>
</comment>
<keyword evidence="4 7" id="KW-0812">Transmembrane</keyword>
<feature type="transmembrane region" description="Helical" evidence="7">
    <location>
        <begin position="134"/>
        <end position="161"/>
    </location>
</feature>
<dbReference type="InterPro" id="IPR035906">
    <property type="entry name" value="MetI-like_sf"/>
</dbReference>
<evidence type="ECO:0000256" key="5">
    <source>
        <dbReference type="ARBA" id="ARBA00022989"/>
    </source>
</evidence>
<dbReference type="Proteomes" id="UP000193077">
    <property type="component" value="Unassembled WGS sequence"/>
</dbReference>
<keyword evidence="3" id="KW-1003">Cell membrane</keyword>
<dbReference type="RefSeq" id="WP_085796446.1">
    <property type="nucleotide sequence ID" value="NZ_FWFO01000002.1"/>
</dbReference>
<protein>
    <submittedName>
        <fullName evidence="9">Glutathione transport system permease protein GsiC</fullName>
    </submittedName>
</protein>
<reference evidence="9 10" key="1">
    <citation type="submission" date="2017-03" db="EMBL/GenBank/DDBJ databases">
        <authorList>
            <person name="Afonso C.L."/>
            <person name="Miller P.J."/>
            <person name="Scott M.A."/>
            <person name="Spackman E."/>
            <person name="Goraichik I."/>
            <person name="Dimitrov K.M."/>
            <person name="Suarez D.L."/>
            <person name="Swayne D.E."/>
        </authorList>
    </citation>
    <scope>NUCLEOTIDE SEQUENCE [LARGE SCALE GENOMIC DNA]</scope>
    <source>
        <strain evidence="9 10">CECT 7639</strain>
    </source>
</reference>